<dbReference type="AlphaFoldDB" id="A0A084UBC4"/>
<evidence type="ECO:0000313" key="1">
    <source>
        <dbReference type="EMBL" id="KFB10260.1"/>
    </source>
</evidence>
<organism evidence="1 2">
    <name type="scientific">Nitratireductor basaltis</name>
    <dbReference type="NCBI Taxonomy" id="472175"/>
    <lineage>
        <taxon>Bacteria</taxon>
        <taxon>Pseudomonadati</taxon>
        <taxon>Pseudomonadota</taxon>
        <taxon>Alphaproteobacteria</taxon>
        <taxon>Hyphomicrobiales</taxon>
        <taxon>Phyllobacteriaceae</taxon>
        <taxon>Nitratireductor</taxon>
    </lineage>
</organism>
<accession>A0A084UBC4</accession>
<sequence length="66" mass="7467">MNDPAGEYVCVQDESGSWSVVDSRTGEVAQIDNNRLVRLPLQRAEAVRRTLTQIRRNSLGRAKIRN</sequence>
<name>A0A084UBC4_9HYPH</name>
<proteinExistence type="predicted"/>
<reference evidence="1 2" key="1">
    <citation type="submission" date="2014-05" db="EMBL/GenBank/DDBJ databases">
        <title>Draft Genome Sequence of Nitratireductor basaltis Strain UMTGB225, A Marine Bacterium Isolated from Green Barrel Tunicate.</title>
        <authorList>
            <person name="Gan H.Y."/>
        </authorList>
    </citation>
    <scope>NUCLEOTIDE SEQUENCE [LARGE SCALE GENOMIC DNA]</scope>
    <source>
        <strain evidence="1 2">UMTGB225</strain>
    </source>
</reference>
<gene>
    <name evidence="1" type="ORF">EL18_01291</name>
</gene>
<protein>
    <submittedName>
        <fullName evidence="1">Uncharacterized protein</fullName>
    </submittedName>
</protein>
<evidence type="ECO:0000313" key="2">
    <source>
        <dbReference type="Proteomes" id="UP000053675"/>
    </source>
</evidence>
<dbReference type="EMBL" id="JMQM01000001">
    <property type="protein sequence ID" value="KFB10260.1"/>
    <property type="molecule type" value="Genomic_DNA"/>
</dbReference>
<dbReference type="PATRIC" id="fig|472175.3.peg.1304"/>
<comment type="caution">
    <text evidence="1">The sequence shown here is derived from an EMBL/GenBank/DDBJ whole genome shotgun (WGS) entry which is preliminary data.</text>
</comment>
<dbReference type="Proteomes" id="UP000053675">
    <property type="component" value="Unassembled WGS sequence"/>
</dbReference>
<keyword evidence="2" id="KW-1185">Reference proteome</keyword>